<feature type="non-terminal residue" evidence="2">
    <location>
        <position position="65"/>
    </location>
</feature>
<accession>A0A0D2IWZ3</accession>
<feature type="region of interest" description="Disordered" evidence="1">
    <location>
        <begin position="1"/>
        <end position="42"/>
    </location>
</feature>
<sequence length="65" mass="7844">PRGVATAHANAHLQQPRLQHPRRRPLPPARRRDGARQGAALHRGRAWGRCRLLWHQRWRRRWHRS</sequence>
<keyword evidence="3" id="KW-1185">Reference proteome</keyword>
<dbReference type="GeneID" id="25733125"/>
<reference evidence="2 3" key="1">
    <citation type="journal article" date="2013" name="BMC Genomics">
        <title>Reconstruction of the lipid metabolism for the microalga Monoraphidium neglectum from its genome sequence reveals characteristics suitable for biofuel production.</title>
        <authorList>
            <person name="Bogen C."/>
            <person name="Al-Dilaimi A."/>
            <person name="Albersmeier A."/>
            <person name="Wichmann J."/>
            <person name="Grundmann M."/>
            <person name="Rupp O."/>
            <person name="Lauersen K.J."/>
            <person name="Blifernez-Klassen O."/>
            <person name="Kalinowski J."/>
            <person name="Goesmann A."/>
            <person name="Mussgnug J.H."/>
            <person name="Kruse O."/>
        </authorList>
    </citation>
    <scope>NUCLEOTIDE SEQUENCE [LARGE SCALE GENOMIC DNA]</scope>
    <source>
        <strain evidence="2 3">SAG 48.87</strain>
    </source>
</reference>
<evidence type="ECO:0000313" key="3">
    <source>
        <dbReference type="Proteomes" id="UP000054498"/>
    </source>
</evidence>
<protein>
    <submittedName>
        <fullName evidence="2">Uncharacterized protein</fullName>
    </submittedName>
</protein>
<organism evidence="2 3">
    <name type="scientific">Monoraphidium neglectum</name>
    <dbReference type="NCBI Taxonomy" id="145388"/>
    <lineage>
        <taxon>Eukaryota</taxon>
        <taxon>Viridiplantae</taxon>
        <taxon>Chlorophyta</taxon>
        <taxon>core chlorophytes</taxon>
        <taxon>Chlorophyceae</taxon>
        <taxon>CS clade</taxon>
        <taxon>Sphaeropleales</taxon>
        <taxon>Selenastraceae</taxon>
        <taxon>Monoraphidium</taxon>
    </lineage>
</organism>
<dbReference type="RefSeq" id="XP_013891522.1">
    <property type="nucleotide sequence ID" value="XM_014036068.1"/>
</dbReference>
<dbReference type="EMBL" id="KK105564">
    <property type="protein sequence ID" value="KIY92502.1"/>
    <property type="molecule type" value="Genomic_DNA"/>
</dbReference>
<dbReference type="Proteomes" id="UP000054498">
    <property type="component" value="Unassembled WGS sequence"/>
</dbReference>
<dbReference type="KEGG" id="mng:MNEG_15461"/>
<dbReference type="AlphaFoldDB" id="A0A0D2IWZ3"/>
<feature type="non-terminal residue" evidence="2">
    <location>
        <position position="1"/>
    </location>
</feature>
<name>A0A0D2IWZ3_9CHLO</name>
<evidence type="ECO:0000313" key="2">
    <source>
        <dbReference type="EMBL" id="KIY92502.1"/>
    </source>
</evidence>
<gene>
    <name evidence="2" type="ORF">MNEG_15461</name>
</gene>
<evidence type="ECO:0000256" key="1">
    <source>
        <dbReference type="SAM" id="MobiDB-lite"/>
    </source>
</evidence>
<proteinExistence type="predicted"/>